<dbReference type="HOGENOM" id="CLU_3250736_0_0_6"/>
<proteinExistence type="predicted"/>
<dbReference type="KEGG" id="ete:ETEE_0458"/>
<accession>A0A076LFM0</accession>
<organism evidence="1 2">
    <name type="scientific">Edwardsiella anguillarum ET080813</name>
    <dbReference type="NCBI Taxonomy" id="667120"/>
    <lineage>
        <taxon>Bacteria</taxon>
        <taxon>Pseudomonadati</taxon>
        <taxon>Pseudomonadota</taxon>
        <taxon>Gammaproteobacteria</taxon>
        <taxon>Enterobacterales</taxon>
        <taxon>Hafniaceae</taxon>
        <taxon>Edwardsiella</taxon>
    </lineage>
</organism>
<gene>
    <name evidence="1" type="ORF">ETEE_0458</name>
</gene>
<protein>
    <submittedName>
        <fullName evidence="1">Uncharacterized protein</fullName>
    </submittedName>
</protein>
<reference evidence="1 2" key="1">
    <citation type="journal article" date="2012" name="PLoS ONE">
        <title>Edwardsiella comparative phylogenomics reveal the new intra/inter-species taxonomic relationships, virulence evolution and niche adaptation mechanisms.</title>
        <authorList>
            <person name="Yang M."/>
            <person name="Lv Y."/>
            <person name="Xiao J."/>
            <person name="Wu H."/>
            <person name="Zheng H."/>
            <person name="Liu Q."/>
            <person name="Zhang Y."/>
            <person name="Wang Q."/>
        </authorList>
    </citation>
    <scope>NUCLEOTIDE SEQUENCE [LARGE SCALE GENOMIC DNA]</scope>
    <source>
        <strain evidence="2">080813</strain>
    </source>
</reference>
<evidence type="ECO:0000313" key="1">
    <source>
        <dbReference type="EMBL" id="AIJ06936.1"/>
    </source>
</evidence>
<sequence length="42" mass="4818">MQKKPIHLSMANPRYSVISSVPYVSSAVCLLIDHRVIYKSRE</sequence>
<name>A0A076LFM0_9GAMM</name>
<dbReference type="EMBL" id="CP006664">
    <property type="protein sequence ID" value="AIJ06936.1"/>
    <property type="molecule type" value="Genomic_DNA"/>
</dbReference>
<dbReference type="AlphaFoldDB" id="A0A076LFM0"/>
<dbReference type="Proteomes" id="UP000028681">
    <property type="component" value="Chromosome"/>
</dbReference>
<evidence type="ECO:0000313" key="2">
    <source>
        <dbReference type="Proteomes" id="UP000028681"/>
    </source>
</evidence>